<comment type="caution">
    <text evidence="1">The sequence shown here is derived from an EMBL/GenBank/DDBJ whole genome shotgun (WGS) entry which is preliminary data.</text>
</comment>
<accession>A0A164NXJ4</accession>
<proteinExistence type="predicted"/>
<reference evidence="1 2" key="1">
    <citation type="submission" date="2015-09" db="EMBL/GenBank/DDBJ databases">
        <title>Bacillus cereus food isolates.</title>
        <authorList>
            <person name="Boekhorst J."/>
        </authorList>
    </citation>
    <scope>NUCLEOTIDE SEQUENCE [LARGE SCALE GENOMIC DNA]</scope>
    <source>
        <strain evidence="1 2">B4088</strain>
    </source>
</reference>
<dbReference type="RefSeq" id="WP_063261187.1">
    <property type="nucleotide sequence ID" value="NZ_LJKE01000045.1"/>
</dbReference>
<evidence type="ECO:0000313" key="1">
    <source>
        <dbReference type="EMBL" id="KZD65968.1"/>
    </source>
</evidence>
<dbReference type="Proteomes" id="UP000076482">
    <property type="component" value="Unassembled WGS sequence"/>
</dbReference>
<organism evidence="1 2">
    <name type="scientific">Bacillus cereus</name>
    <dbReference type="NCBI Taxonomy" id="1396"/>
    <lineage>
        <taxon>Bacteria</taxon>
        <taxon>Bacillati</taxon>
        <taxon>Bacillota</taxon>
        <taxon>Bacilli</taxon>
        <taxon>Bacillales</taxon>
        <taxon>Bacillaceae</taxon>
        <taxon>Bacillus</taxon>
        <taxon>Bacillus cereus group</taxon>
    </lineage>
</organism>
<dbReference type="PATRIC" id="fig|1396.535.peg.1758"/>
<protein>
    <submittedName>
        <fullName evidence="1">Uncharacterized protein</fullName>
    </submittedName>
</protein>
<dbReference type="EMBL" id="LJKE01000045">
    <property type="protein sequence ID" value="KZD65968.1"/>
    <property type="molecule type" value="Genomic_DNA"/>
</dbReference>
<evidence type="ECO:0000313" key="2">
    <source>
        <dbReference type="Proteomes" id="UP000076482"/>
    </source>
</evidence>
<name>A0A164NXJ4_BACCE</name>
<sequence>MLKEITKPTLLEVLKKIEDDAMFYHMTYTNRKKGIFRGGKISKELLMNYLKNIDELEIHDGEFFKVAENNYVQIGSVYNNINYETEDIQGFTEIKLPKNVYFNIFYKIDKDEGTITYKLGGNVKTLQIKTGSDFVSKPSKDKYMLTCDLNYLEHTLREIENAERNVSIGRRVLGIAV</sequence>
<dbReference type="AlphaFoldDB" id="A0A164NXJ4"/>
<gene>
    <name evidence="1" type="ORF">B4088_2725</name>
</gene>